<reference evidence="1" key="1">
    <citation type="submission" date="2023-07" db="EMBL/GenBank/DDBJ databases">
        <title>Sorghum-associated microbial communities from plants grown in Nebraska, USA.</title>
        <authorList>
            <person name="Schachtman D."/>
        </authorList>
    </citation>
    <scope>NUCLEOTIDE SEQUENCE</scope>
    <source>
        <strain evidence="1">BE261</strain>
    </source>
</reference>
<accession>A0AAW8NET3</accession>
<dbReference type="InterPro" id="IPR007499">
    <property type="entry name" value="ERF_bacteria_virus"/>
</dbReference>
<dbReference type="Pfam" id="PF04404">
    <property type="entry name" value="ERF"/>
    <property type="match status" value="1"/>
</dbReference>
<comment type="caution">
    <text evidence="1">The sequence shown here is derived from an EMBL/GenBank/DDBJ whole genome shotgun (WGS) entry which is preliminary data.</text>
</comment>
<gene>
    <name evidence="1" type="ORF">J2X12_004147</name>
</gene>
<dbReference type="AlphaFoldDB" id="A0AAW8NET3"/>
<protein>
    <recommendedName>
        <fullName evidence="3">ERF superfamily protein</fullName>
    </recommendedName>
</protein>
<evidence type="ECO:0008006" key="3">
    <source>
        <dbReference type="Google" id="ProtNLM"/>
    </source>
</evidence>
<dbReference type="GeneID" id="97424533"/>
<dbReference type="EMBL" id="JAVDWN010000026">
    <property type="protein sequence ID" value="MDR7166093.1"/>
    <property type="molecule type" value="Genomic_DNA"/>
</dbReference>
<evidence type="ECO:0000313" key="1">
    <source>
        <dbReference type="EMBL" id="MDR7166093.1"/>
    </source>
</evidence>
<evidence type="ECO:0000313" key="2">
    <source>
        <dbReference type="Proteomes" id="UP001262032"/>
    </source>
</evidence>
<dbReference type="Proteomes" id="UP001262032">
    <property type="component" value="Unassembled WGS sequence"/>
</dbReference>
<dbReference type="RefSeq" id="WP_310114621.1">
    <property type="nucleotide sequence ID" value="NZ_JAVDTN010000026.1"/>
</dbReference>
<name>A0AAW8NET3_PSEOX</name>
<organism evidence="1 2">
    <name type="scientific">Pseudarthrobacter oxydans</name>
    <name type="common">Arthrobacter oxydans</name>
    <dbReference type="NCBI Taxonomy" id="1671"/>
    <lineage>
        <taxon>Bacteria</taxon>
        <taxon>Bacillati</taxon>
        <taxon>Actinomycetota</taxon>
        <taxon>Actinomycetes</taxon>
        <taxon>Micrococcales</taxon>
        <taxon>Micrococcaceae</taxon>
        <taxon>Pseudarthrobacter</taxon>
    </lineage>
</organism>
<proteinExistence type="predicted"/>
<sequence>MSEPIDKPEQATVNDLFTDIPAPIAKALIQLQNEVRALEKTAKNDHFKNTYAPLDEVMDNALPLLAKNQLGLMQWPVTKGDKHYLHTILVHESGVNLQGDIELLLVKRDPQGLGSALTYTRRQTVMAILGLSAKDEDDDGNKASNNMQPANPEQIEYITQMCKDLKYPEDAVQKRLRTVKTEEQAVLAIHILQQAVSQRAKAIAKDAKKVEVAVDDEPIPVDRNSQDAVKQRLATFGFSSNKYISSFIMAHTKKPLLGNCGPEELSTLNEVLDRVERGEEKLPAEWFTPADKEDTA</sequence>